<evidence type="ECO:0000313" key="1">
    <source>
        <dbReference type="EMBL" id="VEN73593.1"/>
    </source>
</evidence>
<evidence type="ECO:0008006" key="2">
    <source>
        <dbReference type="Google" id="ProtNLM"/>
    </source>
</evidence>
<accession>A0A484HFY1</accession>
<proteinExistence type="predicted"/>
<dbReference type="EMBL" id="CAACVI010000012">
    <property type="protein sequence ID" value="VEN73593.1"/>
    <property type="molecule type" value="Genomic_DNA"/>
</dbReference>
<sequence>MGPLFFFFLQFTRLSAVVFLVKLIYADCMNRHQKIAALKKLYQIHDTFAAETDGACEKGCADCCTVNVTATSVEGLLVIQYLSEKKGEKIFDPGSFDFEKKRFQPKITSNQMAALCEAGREIPEEEPDPSWGKCPLLKDDLCPVYPVRPFACRNMSSTEKCRENGHAVMDPFSVTVSLVFLQCVEHLDAGGFSGNLMDILVFMEKNENRQKYDAGDARLEGAALIRNMPAKKILVPPERRERIKPLFDEITSALS</sequence>
<protein>
    <recommendedName>
        <fullName evidence="2">Zinc/iron-chelating domain-containing protein</fullName>
    </recommendedName>
</protein>
<dbReference type="AlphaFoldDB" id="A0A484HFY1"/>
<reference evidence="1" key="1">
    <citation type="submission" date="2019-01" db="EMBL/GenBank/DDBJ databases">
        <authorList>
            <consortium name="Genoscope - CEA"/>
            <person name="William W."/>
        </authorList>
    </citation>
    <scope>NUCLEOTIDE SEQUENCE</scope>
    <source>
        <strain evidence="1">CR-1</strain>
    </source>
</reference>
<gene>
    <name evidence="1" type="ORF">EPICR_20058</name>
</gene>
<name>A0A484HFY1_9BACT</name>
<organism evidence="1">
    <name type="scientific">uncultured Desulfobacteraceae bacterium</name>
    <dbReference type="NCBI Taxonomy" id="218296"/>
    <lineage>
        <taxon>Bacteria</taxon>
        <taxon>Pseudomonadati</taxon>
        <taxon>Thermodesulfobacteriota</taxon>
        <taxon>Desulfobacteria</taxon>
        <taxon>Desulfobacterales</taxon>
        <taxon>Desulfobacteraceae</taxon>
        <taxon>environmental samples</taxon>
    </lineage>
</organism>